<proteinExistence type="predicted"/>
<evidence type="ECO:0000313" key="1">
    <source>
        <dbReference type="EMBL" id="RSH81176.1"/>
    </source>
</evidence>
<dbReference type="AlphaFoldDB" id="A0A427XQP0"/>
<reference evidence="1 2" key="1">
    <citation type="submission" date="2018-11" db="EMBL/GenBank/DDBJ databases">
        <title>Genome sequence of Apiotrichum porosum DSM 27194.</title>
        <authorList>
            <person name="Aliyu H."/>
            <person name="Gorte O."/>
            <person name="Ochsenreither K."/>
        </authorList>
    </citation>
    <scope>NUCLEOTIDE SEQUENCE [LARGE SCALE GENOMIC DNA]</scope>
    <source>
        <strain evidence="1 2">DSM 27194</strain>
    </source>
</reference>
<dbReference type="RefSeq" id="XP_028475895.1">
    <property type="nucleotide sequence ID" value="XM_028623921.1"/>
</dbReference>
<keyword evidence="2" id="KW-1185">Reference proteome</keyword>
<sequence length="65" mass="6966">MTAYNASCSCYTPRSNDEPLLYGNHPSVCAKCGGPVANSRKQDSNICGPYAEAKKLAQEAAQQKK</sequence>
<dbReference type="GeneID" id="39593156"/>
<dbReference type="Proteomes" id="UP000279236">
    <property type="component" value="Unassembled WGS sequence"/>
</dbReference>
<gene>
    <name evidence="1" type="ORF">EHS24_008613</name>
</gene>
<accession>A0A427XQP0</accession>
<dbReference type="EMBL" id="RSCE01000007">
    <property type="protein sequence ID" value="RSH81176.1"/>
    <property type="molecule type" value="Genomic_DNA"/>
</dbReference>
<organism evidence="1 2">
    <name type="scientific">Apiotrichum porosum</name>
    <dbReference type="NCBI Taxonomy" id="105984"/>
    <lineage>
        <taxon>Eukaryota</taxon>
        <taxon>Fungi</taxon>
        <taxon>Dikarya</taxon>
        <taxon>Basidiomycota</taxon>
        <taxon>Agaricomycotina</taxon>
        <taxon>Tremellomycetes</taxon>
        <taxon>Trichosporonales</taxon>
        <taxon>Trichosporonaceae</taxon>
        <taxon>Apiotrichum</taxon>
    </lineage>
</organism>
<name>A0A427XQP0_9TREE</name>
<evidence type="ECO:0000313" key="2">
    <source>
        <dbReference type="Proteomes" id="UP000279236"/>
    </source>
</evidence>
<protein>
    <submittedName>
        <fullName evidence="1">Uncharacterized protein</fullName>
    </submittedName>
</protein>
<comment type="caution">
    <text evidence="1">The sequence shown here is derived from an EMBL/GenBank/DDBJ whole genome shotgun (WGS) entry which is preliminary data.</text>
</comment>